<evidence type="ECO:0000313" key="14">
    <source>
        <dbReference type="Proteomes" id="UP000222542"/>
    </source>
</evidence>
<reference evidence="13 14" key="1">
    <citation type="journal article" date="2014" name="Nat. Genet.">
        <title>Genome sequence of the hot pepper provides insights into the evolution of pungency in Capsicum species.</title>
        <authorList>
            <person name="Kim S."/>
            <person name="Park M."/>
            <person name="Yeom S.I."/>
            <person name="Kim Y.M."/>
            <person name="Lee J.M."/>
            <person name="Lee H.A."/>
            <person name="Seo E."/>
            <person name="Choi J."/>
            <person name="Cheong K."/>
            <person name="Kim K.T."/>
            <person name="Jung K."/>
            <person name="Lee G.W."/>
            <person name="Oh S.K."/>
            <person name="Bae C."/>
            <person name="Kim S.B."/>
            <person name="Lee H.Y."/>
            <person name="Kim S.Y."/>
            <person name="Kim M.S."/>
            <person name="Kang B.C."/>
            <person name="Jo Y.D."/>
            <person name="Yang H.B."/>
            <person name="Jeong H.J."/>
            <person name="Kang W.H."/>
            <person name="Kwon J.K."/>
            <person name="Shin C."/>
            <person name="Lim J.Y."/>
            <person name="Park J.H."/>
            <person name="Huh J.H."/>
            <person name="Kim J.S."/>
            <person name="Kim B.D."/>
            <person name="Cohen O."/>
            <person name="Paran I."/>
            <person name="Suh M.C."/>
            <person name="Lee S.B."/>
            <person name="Kim Y.K."/>
            <person name="Shin Y."/>
            <person name="Noh S.J."/>
            <person name="Park J."/>
            <person name="Seo Y.S."/>
            <person name="Kwon S.Y."/>
            <person name="Kim H.A."/>
            <person name="Park J.M."/>
            <person name="Kim H.J."/>
            <person name="Choi S.B."/>
            <person name="Bosland P.W."/>
            <person name="Reeves G."/>
            <person name="Jo S.H."/>
            <person name="Lee B.W."/>
            <person name="Cho H.T."/>
            <person name="Choi H.S."/>
            <person name="Lee M.S."/>
            <person name="Yu Y."/>
            <person name="Do Choi Y."/>
            <person name="Park B.S."/>
            <person name="van Deynze A."/>
            <person name="Ashrafi H."/>
            <person name="Hill T."/>
            <person name="Kim W.T."/>
            <person name="Pai H.S."/>
            <person name="Ahn H.K."/>
            <person name="Yeam I."/>
            <person name="Giovannoni J.J."/>
            <person name="Rose J.K."/>
            <person name="Sorensen I."/>
            <person name="Lee S.J."/>
            <person name="Kim R.W."/>
            <person name="Choi I.Y."/>
            <person name="Choi B.S."/>
            <person name="Lim J.S."/>
            <person name="Lee Y.H."/>
            <person name="Choi D."/>
        </authorList>
    </citation>
    <scope>NUCLEOTIDE SEQUENCE [LARGE SCALE GENOMIC DNA]</scope>
    <source>
        <strain evidence="14">cv. CM334</strain>
    </source>
</reference>
<dbReference type="InterPro" id="IPR002401">
    <property type="entry name" value="Cyt_P450_E_grp-I"/>
</dbReference>
<evidence type="ECO:0000256" key="4">
    <source>
        <dbReference type="ARBA" id="ARBA00022617"/>
    </source>
</evidence>
<dbReference type="Gene3D" id="1.10.630.10">
    <property type="entry name" value="Cytochrome P450"/>
    <property type="match status" value="1"/>
</dbReference>
<evidence type="ECO:0000256" key="7">
    <source>
        <dbReference type="ARBA" id="ARBA00023004"/>
    </source>
</evidence>
<evidence type="ECO:0000256" key="6">
    <source>
        <dbReference type="ARBA" id="ARBA00023002"/>
    </source>
</evidence>
<dbReference type="InterPro" id="IPR001128">
    <property type="entry name" value="Cyt_P450"/>
</dbReference>
<dbReference type="PANTHER" id="PTHR47943">
    <property type="entry name" value="CYTOCHROME P450 93A3-LIKE"/>
    <property type="match status" value="1"/>
</dbReference>
<evidence type="ECO:0000256" key="3">
    <source>
        <dbReference type="ARBA" id="ARBA00010617"/>
    </source>
</evidence>
<dbReference type="Proteomes" id="UP000222542">
    <property type="component" value="Unassembled WGS sequence"/>
</dbReference>
<feature type="binding site" description="axial binding residue" evidence="10">
    <location>
        <position position="462"/>
    </location>
    <ligand>
        <name>heme</name>
        <dbReference type="ChEBI" id="CHEBI:30413"/>
    </ligand>
    <ligandPart>
        <name>Fe</name>
        <dbReference type="ChEBI" id="CHEBI:18248"/>
    </ligandPart>
</feature>
<gene>
    <name evidence="13" type="ORF">T459_18218</name>
</gene>
<sequence length="536" mass="61123">MVLPISTTTVFSYVIPFLLSILILRPIFSKLLPKHHHNLLRRPPSPMALPVIGHLHLLSSNLHRSFHELYCRYGPLYQLHIGHQLCFVASTPQLAKIFYKNNEFIFSSRNCSPAVILLTYDASFAFSPVGPYWKFIKKIATYELLSAHNLNNFLPLRAREITRFLRTLMNKAEAKETTVNLTKEFSKLTSNIISGMMMSSRCSENDKEAEEIIQVVKEVTEIFGMFDVADVIGFGGWFDFQGIKKRARITHKKYDALLEKFIATRKKLRSKRKLEETKDHEEAGKDLLDLLLDIMESETVSEVKISQDHIKALILDFITAATDTTALTLEWAIAELTNNPSILKKAQQEIDNVVGKHRIVGELDGPNLPYIQAIINETFRLHPPVPLLARKSVEDCNVEDYQIPSGSLVFVNMWSIGRNPKYWENPMEFRPERFLEPREGGPIFAKGHCFELLPFGTGRRGCPGMPLAMRELHVVLSTVIQCFEWKAVDSNGEIMRNGVDMTERPGLTAPRIHDMTCLLVPRIDLPRMIHQSSSLK</sequence>
<keyword evidence="12" id="KW-1133">Transmembrane helix</keyword>
<keyword evidence="4 10" id="KW-0349">Heme</keyword>
<protein>
    <submittedName>
        <fullName evidence="13">Licodione synthase</fullName>
    </submittedName>
</protein>
<dbReference type="OMA" id="DTFHVIY"/>
<evidence type="ECO:0000313" key="13">
    <source>
        <dbReference type="EMBL" id="PHT80166.1"/>
    </source>
</evidence>
<evidence type="ECO:0000256" key="5">
    <source>
        <dbReference type="ARBA" id="ARBA00022723"/>
    </source>
</evidence>
<evidence type="ECO:0000256" key="12">
    <source>
        <dbReference type="SAM" id="Phobius"/>
    </source>
</evidence>
<dbReference type="Pfam" id="PF00067">
    <property type="entry name" value="p450"/>
    <property type="match status" value="1"/>
</dbReference>
<dbReference type="InterPro" id="IPR017972">
    <property type="entry name" value="Cyt_P450_CS"/>
</dbReference>
<dbReference type="PROSITE" id="PS00086">
    <property type="entry name" value="CYTOCHROME_P450"/>
    <property type="match status" value="1"/>
</dbReference>
<comment type="caution">
    <text evidence="13">The sequence shown here is derived from an EMBL/GenBank/DDBJ whole genome shotgun (WGS) entry which is preliminary data.</text>
</comment>
<evidence type="ECO:0000256" key="9">
    <source>
        <dbReference type="ARBA" id="ARBA00023136"/>
    </source>
</evidence>
<proteinExistence type="inferred from homology"/>
<dbReference type="SUPFAM" id="SSF48264">
    <property type="entry name" value="Cytochrome P450"/>
    <property type="match status" value="1"/>
</dbReference>
<dbReference type="PANTHER" id="PTHR47943:SF8">
    <property type="entry name" value="CYTOCHROME P450"/>
    <property type="match status" value="1"/>
</dbReference>
<evidence type="ECO:0000256" key="1">
    <source>
        <dbReference type="ARBA" id="ARBA00001971"/>
    </source>
</evidence>
<comment type="cofactor">
    <cofactor evidence="1 10">
        <name>heme</name>
        <dbReference type="ChEBI" id="CHEBI:30413"/>
    </cofactor>
</comment>
<dbReference type="InterPro" id="IPR036396">
    <property type="entry name" value="Cyt_P450_sf"/>
</dbReference>
<evidence type="ECO:0000256" key="2">
    <source>
        <dbReference type="ARBA" id="ARBA00004370"/>
    </source>
</evidence>
<evidence type="ECO:0000256" key="10">
    <source>
        <dbReference type="PIRSR" id="PIRSR602401-1"/>
    </source>
</evidence>
<dbReference type="STRING" id="4072.A0A1U8H2V7"/>
<keyword evidence="6 11" id="KW-0560">Oxidoreductase</keyword>
<comment type="subcellular location">
    <subcellularLocation>
        <location evidence="2">Membrane</location>
    </subcellularLocation>
</comment>
<dbReference type="GO" id="GO:0004497">
    <property type="term" value="F:monooxygenase activity"/>
    <property type="evidence" value="ECO:0007669"/>
    <property type="project" value="UniProtKB-KW"/>
</dbReference>
<dbReference type="GO" id="GO:0005506">
    <property type="term" value="F:iron ion binding"/>
    <property type="evidence" value="ECO:0007669"/>
    <property type="project" value="InterPro"/>
</dbReference>
<dbReference type="GO" id="GO:0016020">
    <property type="term" value="C:membrane"/>
    <property type="evidence" value="ECO:0007669"/>
    <property type="project" value="UniProtKB-SubCell"/>
</dbReference>
<organism evidence="13 14">
    <name type="scientific">Capsicum annuum</name>
    <name type="common">Capsicum pepper</name>
    <dbReference type="NCBI Taxonomy" id="4072"/>
    <lineage>
        <taxon>Eukaryota</taxon>
        <taxon>Viridiplantae</taxon>
        <taxon>Streptophyta</taxon>
        <taxon>Embryophyta</taxon>
        <taxon>Tracheophyta</taxon>
        <taxon>Spermatophyta</taxon>
        <taxon>Magnoliopsida</taxon>
        <taxon>eudicotyledons</taxon>
        <taxon>Gunneridae</taxon>
        <taxon>Pentapetalae</taxon>
        <taxon>asterids</taxon>
        <taxon>lamiids</taxon>
        <taxon>Solanales</taxon>
        <taxon>Solanaceae</taxon>
        <taxon>Solanoideae</taxon>
        <taxon>Capsiceae</taxon>
        <taxon>Capsicum</taxon>
    </lineage>
</organism>
<accession>A0A1U8H2V7</accession>
<evidence type="ECO:0000256" key="11">
    <source>
        <dbReference type="RuleBase" id="RU000461"/>
    </source>
</evidence>
<dbReference type="PRINTS" id="PR00463">
    <property type="entry name" value="EP450I"/>
</dbReference>
<dbReference type="OrthoDB" id="1103324at2759"/>
<feature type="transmembrane region" description="Helical" evidence="12">
    <location>
        <begin position="12"/>
        <end position="32"/>
    </location>
</feature>
<name>A0A1U8H2V7_CAPAN</name>
<keyword evidence="7 10" id="KW-0408">Iron</keyword>
<dbReference type="Gramene" id="PHT80166">
    <property type="protein sequence ID" value="PHT80166"/>
    <property type="gene ID" value="T459_18218"/>
</dbReference>
<dbReference type="AlphaFoldDB" id="A0A1U8H2V7"/>
<dbReference type="PRINTS" id="PR00385">
    <property type="entry name" value="P450"/>
</dbReference>
<keyword evidence="9 12" id="KW-0472">Membrane</keyword>
<dbReference type="GO" id="GO:0016705">
    <property type="term" value="F:oxidoreductase activity, acting on paired donors, with incorporation or reduction of molecular oxygen"/>
    <property type="evidence" value="ECO:0007669"/>
    <property type="project" value="InterPro"/>
</dbReference>
<dbReference type="KEGG" id="cann:107875559"/>
<comment type="similarity">
    <text evidence="3 11">Belongs to the cytochrome P450 family.</text>
</comment>
<keyword evidence="5 10" id="KW-0479">Metal-binding</keyword>
<dbReference type="EMBL" id="AYRZ02000006">
    <property type="protein sequence ID" value="PHT80166.1"/>
    <property type="molecule type" value="Genomic_DNA"/>
</dbReference>
<keyword evidence="8 11" id="KW-0503">Monooxygenase</keyword>
<reference evidence="13 14" key="2">
    <citation type="journal article" date="2017" name="Genome Biol.">
        <title>New reference genome sequences of hot pepper reveal the massive evolution of plant disease-resistance genes by retroduplication.</title>
        <authorList>
            <person name="Kim S."/>
            <person name="Park J."/>
            <person name="Yeom S.I."/>
            <person name="Kim Y.M."/>
            <person name="Seo E."/>
            <person name="Kim K.T."/>
            <person name="Kim M.S."/>
            <person name="Lee J.M."/>
            <person name="Cheong K."/>
            <person name="Shin H.S."/>
            <person name="Kim S.B."/>
            <person name="Han K."/>
            <person name="Lee J."/>
            <person name="Park M."/>
            <person name="Lee H.A."/>
            <person name="Lee H.Y."/>
            <person name="Lee Y."/>
            <person name="Oh S."/>
            <person name="Lee J.H."/>
            <person name="Choi E."/>
            <person name="Choi E."/>
            <person name="Lee S.E."/>
            <person name="Jeon J."/>
            <person name="Kim H."/>
            <person name="Choi G."/>
            <person name="Song H."/>
            <person name="Lee J."/>
            <person name="Lee S.C."/>
            <person name="Kwon J.K."/>
            <person name="Lee H.Y."/>
            <person name="Koo N."/>
            <person name="Hong Y."/>
            <person name="Kim R.W."/>
            <person name="Kang W.H."/>
            <person name="Huh J.H."/>
            <person name="Kang B.C."/>
            <person name="Yang T.J."/>
            <person name="Lee Y.H."/>
            <person name="Bennetzen J.L."/>
            <person name="Choi D."/>
        </authorList>
    </citation>
    <scope>NUCLEOTIDE SEQUENCE [LARGE SCALE GENOMIC DNA]</scope>
    <source>
        <strain evidence="14">cv. CM334</strain>
    </source>
</reference>
<keyword evidence="12" id="KW-0812">Transmembrane</keyword>
<dbReference type="SMR" id="A0A1U8H2V7"/>
<dbReference type="GO" id="GO:0020037">
    <property type="term" value="F:heme binding"/>
    <property type="evidence" value="ECO:0007669"/>
    <property type="project" value="InterPro"/>
</dbReference>
<evidence type="ECO:0000256" key="8">
    <source>
        <dbReference type="ARBA" id="ARBA00023033"/>
    </source>
</evidence>
<keyword evidence="14" id="KW-1185">Reference proteome</keyword>